<feature type="domain" description="PH" evidence="1">
    <location>
        <begin position="78"/>
        <end position="189"/>
    </location>
</feature>
<dbReference type="AlphaFoldDB" id="A0A3E2H3F3"/>
<reference evidence="2 3" key="1">
    <citation type="submission" date="2018-05" db="EMBL/GenBank/DDBJ databases">
        <title>Draft genome sequence of Scytalidium lignicola DSM 105466, a ubiquitous saprotrophic fungus.</title>
        <authorList>
            <person name="Buettner E."/>
            <person name="Gebauer A.M."/>
            <person name="Hofrichter M."/>
            <person name="Liers C."/>
            <person name="Kellner H."/>
        </authorList>
    </citation>
    <scope>NUCLEOTIDE SEQUENCE [LARGE SCALE GENOMIC DNA]</scope>
    <source>
        <strain evidence="2 3">DSM 105466</strain>
    </source>
</reference>
<keyword evidence="3" id="KW-1185">Reference proteome</keyword>
<name>A0A3E2H3F3_SCYLI</name>
<gene>
    <name evidence="2" type="ORF">B7463_g8514</name>
</gene>
<dbReference type="OMA" id="TEIHATE"/>
<evidence type="ECO:0000259" key="1">
    <source>
        <dbReference type="PROSITE" id="PS50003"/>
    </source>
</evidence>
<dbReference type="PANTHER" id="PTHR42073">
    <property type="entry name" value="MEIOTIC EXPRESSION UP-REGULATED PROTEIN 6"/>
    <property type="match status" value="1"/>
</dbReference>
<organism evidence="2 3">
    <name type="scientific">Scytalidium lignicola</name>
    <name type="common">Hyphomycete</name>
    <dbReference type="NCBI Taxonomy" id="5539"/>
    <lineage>
        <taxon>Eukaryota</taxon>
        <taxon>Fungi</taxon>
        <taxon>Dikarya</taxon>
        <taxon>Ascomycota</taxon>
        <taxon>Pezizomycotina</taxon>
        <taxon>Leotiomycetes</taxon>
        <taxon>Leotiomycetes incertae sedis</taxon>
        <taxon>Scytalidium</taxon>
    </lineage>
</organism>
<dbReference type="InterPro" id="IPR001849">
    <property type="entry name" value="PH_domain"/>
</dbReference>
<dbReference type="OrthoDB" id="5593352at2759"/>
<dbReference type="EMBL" id="NCSJ02000188">
    <property type="protein sequence ID" value="RFU27817.1"/>
    <property type="molecule type" value="Genomic_DNA"/>
</dbReference>
<dbReference type="Pfam" id="PF15406">
    <property type="entry name" value="PH_6"/>
    <property type="match status" value="1"/>
</dbReference>
<proteinExistence type="predicted"/>
<feature type="non-terminal residue" evidence="2">
    <location>
        <position position="455"/>
    </location>
</feature>
<accession>A0A3E2H3F3</accession>
<dbReference type="InterPro" id="IPR011993">
    <property type="entry name" value="PH-like_dom_sf"/>
</dbReference>
<evidence type="ECO:0000313" key="2">
    <source>
        <dbReference type="EMBL" id="RFU27817.1"/>
    </source>
</evidence>
<dbReference type="InterPro" id="IPR039483">
    <property type="entry name" value="Meu6_PH_dom"/>
</dbReference>
<dbReference type="PROSITE" id="PS50003">
    <property type="entry name" value="PH_DOMAIN"/>
    <property type="match status" value="1"/>
</dbReference>
<feature type="non-terminal residue" evidence="2">
    <location>
        <position position="1"/>
    </location>
</feature>
<dbReference type="STRING" id="5539.A0A3E2H3F3"/>
<sequence length="455" mass="49665">MSDVQKPVEATAAAPAVKIRDVGVFATEIHATESPNDTHADATKAAAVTTDVLAEKPKKELTNEEAKEVTAATDGIQGYNAPGFVKALRFSRRYFYFSEKPVQRKQLFVFIQIEKPSVINQMTECTSKTSKSFKKTTSTNIFNLANVSDVTKEGSTGFQFEVNGLKYTFQASNNMKRDSWVTALEEGSADAKAEKEIATFSGVYKARLERLITSMRRSETNETVMDESAPTEDNSNAKIHSKAKIFTIFSGKKEEDKKEGTKKDTPEESNLTTGELAVESADAVVIPSWTSAKSSGKEVKKTKSPLTQNLNRGPIFGNLLQNISGLIHRKSKEEATAFSETTTISSTAPHLENPFEESTLELLKSERATTLIEAEASKDARAQAETQPVKLDEERNVSIKSLLSLKSDELESISKNVSTTNNFAEEASKATETSATIADGPADTVNVTTTSLKKL</sequence>
<dbReference type="InterPro" id="IPR039712">
    <property type="entry name" value="Meu6"/>
</dbReference>
<dbReference type="PANTHER" id="PTHR42073:SF1">
    <property type="entry name" value="MEIOTIC EXPRESSION UP-REGULATED PROTEIN 6"/>
    <property type="match status" value="1"/>
</dbReference>
<evidence type="ECO:0000313" key="3">
    <source>
        <dbReference type="Proteomes" id="UP000258309"/>
    </source>
</evidence>
<dbReference type="Proteomes" id="UP000258309">
    <property type="component" value="Unassembled WGS sequence"/>
</dbReference>
<protein>
    <recommendedName>
        <fullName evidence="1">PH domain-containing protein</fullName>
    </recommendedName>
</protein>
<comment type="caution">
    <text evidence="2">The sequence shown here is derived from an EMBL/GenBank/DDBJ whole genome shotgun (WGS) entry which is preliminary data.</text>
</comment>
<dbReference type="Gene3D" id="2.30.29.30">
    <property type="entry name" value="Pleckstrin-homology domain (PH domain)/Phosphotyrosine-binding domain (PTB)"/>
    <property type="match status" value="1"/>
</dbReference>